<protein>
    <submittedName>
        <fullName evidence="1">Uncharacterized protein</fullName>
    </submittedName>
</protein>
<gene>
    <name evidence="1" type="ORF">B7P43_G07791</name>
</gene>
<proteinExistence type="predicted"/>
<dbReference type="AlphaFoldDB" id="A0A2J7PJJ7"/>
<dbReference type="InParanoid" id="A0A2J7PJJ7"/>
<name>A0A2J7PJJ7_9NEOP</name>
<organism evidence="1 2">
    <name type="scientific">Cryptotermes secundus</name>
    <dbReference type="NCBI Taxonomy" id="105785"/>
    <lineage>
        <taxon>Eukaryota</taxon>
        <taxon>Metazoa</taxon>
        <taxon>Ecdysozoa</taxon>
        <taxon>Arthropoda</taxon>
        <taxon>Hexapoda</taxon>
        <taxon>Insecta</taxon>
        <taxon>Pterygota</taxon>
        <taxon>Neoptera</taxon>
        <taxon>Polyneoptera</taxon>
        <taxon>Dictyoptera</taxon>
        <taxon>Blattodea</taxon>
        <taxon>Blattoidea</taxon>
        <taxon>Termitoidae</taxon>
        <taxon>Kalotermitidae</taxon>
        <taxon>Cryptotermitinae</taxon>
        <taxon>Cryptotermes</taxon>
    </lineage>
</organism>
<accession>A0A2J7PJJ7</accession>
<reference evidence="1 2" key="1">
    <citation type="submission" date="2017-12" db="EMBL/GenBank/DDBJ databases">
        <title>Hemimetabolous genomes reveal molecular basis of termite eusociality.</title>
        <authorList>
            <person name="Harrison M.C."/>
            <person name="Jongepier E."/>
            <person name="Robertson H.M."/>
            <person name="Arning N."/>
            <person name="Bitard-Feildel T."/>
            <person name="Chao H."/>
            <person name="Childers C.P."/>
            <person name="Dinh H."/>
            <person name="Doddapaneni H."/>
            <person name="Dugan S."/>
            <person name="Gowin J."/>
            <person name="Greiner C."/>
            <person name="Han Y."/>
            <person name="Hu H."/>
            <person name="Hughes D.S.T."/>
            <person name="Huylmans A.-K."/>
            <person name="Kemena C."/>
            <person name="Kremer L.P.M."/>
            <person name="Lee S.L."/>
            <person name="Lopez-Ezquerra A."/>
            <person name="Mallet L."/>
            <person name="Monroy-Kuhn J.M."/>
            <person name="Moser A."/>
            <person name="Murali S.C."/>
            <person name="Muzny D.M."/>
            <person name="Otani S."/>
            <person name="Piulachs M.-D."/>
            <person name="Poelchau M."/>
            <person name="Qu J."/>
            <person name="Schaub F."/>
            <person name="Wada-Katsumata A."/>
            <person name="Worley K.C."/>
            <person name="Xie Q."/>
            <person name="Ylla G."/>
            <person name="Poulsen M."/>
            <person name="Gibbs R.A."/>
            <person name="Schal C."/>
            <person name="Richards S."/>
            <person name="Belles X."/>
            <person name="Korb J."/>
            <person name="Bornberg-Bauer E."/>
        </authorList>
    </citation>
    <scope>NUCLEOTIDE SEQUENCE [LARGE SCALE GENOMIC DNA]</scope>
    <source>
        <tissue evidence="1">Whole body</tissue>
    </source>
</reference>
<sequence length="102" mass="12260">MKTDMADAYVYQSRTITPLNEVDCTRDVKTRPPNRRLTQCRVNVCAANIHSTEQRVFTVREYWRKGSFKQCQRDKYDEESVPRKSCIHKLEKKKKYRQPEVF</sequence>
<evidence type="ECO:0000313" key="1">
    <source>
        <dbReference type="EMBL" id="PNF16501.1"/>
    </source>
</evidence>
<dbReference type="Proteomes" id="UP000235965">
    <property type="component" value="Unassembled WGS sequence"/>
</dbReference>
<keyword evidence="2" id="KW-1185">Reference proteome</keyword>
<dbReference type="EMBL" id="NEVH01024947">
    <property type="protein sequence ID" value="PNF16501.1"/>
    <property type="molecule type" value="Genomic_DNA"/>
</dbReference>
<comment type="caution">
    <text evidence="1">The sequence shown here is derived from an EMBL/GenBank/DDBJ whole genome shotgun (WGS) entry which is preliminary data.</text>
</comment>
<evidence type="ECO:0000313" key="2">
    <source>
        <dbReference type="Proteomes" id="UP000235965"/>
    </source>
</evidence>